<keyword evidence="6" id="KW-0326">Glycosidase</keyword>
<dbReference type="InterPro" id="IPR008928">
    <property type="entry name" value="6-hairpin_glycosidase_sf"/>
</dbReference>
<dbReference type="PRINTS" id="PR00736">
    <property type="entry name" value="GLHYDRLASE15"/>
</dbReference>
<organism evidence="12 13">
    <name type="scientific">Rhizodiscina lignyota</name>
    <dbReference type="NCBI Taxonomy" id="1504668"/>
    <lineage>
        <taxon>Eukaryota</taxon>
        <taxon>Fungi</taxon>
        <taxon>Dikarya</taxon>
        <taxon>Ascomycota</taxon>
        <taxon>Pezizomycotina</taxon>
        <taxon>Dothideomycetes</taxon>
        <taxon>Pleosporomycetidae</taxon>
        <taxon>Aulographales</taxon>
        <taxon>Rhizodiscinaceae</taxon>
        <taxon>Rhizodiscina</taxon>
    </lineage>
</organism>
<evidence type="ECO:0000256" key="8">
    <source>
        <dbReference type="ARBA" id="ARBA00033442"/>
    </source>
</evidence>
<reference evidence="12" key="1">
    <citation type="journal article" date="2020" name="Stud. Mycol.">
        <title>101 Dothideomycetes genomes: a test case for predicting lifestyles and emergence of pathogens.</title>
        <authorList>
            <person name="Haridas S."/>
            <person name="Albert R."/>
            <person name="Binder M."/>
            <person name="Bloem J."/>
            <person name="Labutti K."/>
            <person name="Salamov A."/>
            <person name="Andreopoulos B."/>
            <person name="Baker S."/>
            <person name="Barry K."/>
            <person name="Bills G."/>
            <person name="Bluhm B."/>
            <person name="Cannon C."/>
            <person name="Castanera R."/>
            <person name="Culley D."/>
            <person name="Daum C."/>
            <person name="Ezra D."/>
            <person name="Gonzalez J."/>
            <person name="Henrissat B."/>
            <person name="Kuo A."/>
            <person name="Liang C."/>
            <person name="Lipzen A."/>
            <person name="Lutzoni F."/>
            <person name="Magnuson J."/>
            <person name="Mondo S."/>
            <person name="Nolan M."/>
            <person name="Ohm R."/>
            <person name="Pangilinan J."/>
            <person name="Park H.-J."/>
            <person name="Ramirez L."/>
            <person name="Alfaro M."/>
            <person name="Sun H."/>
            <person name="Tritt A."/>
            <person name="Yoshinaga Y."/>
            <person name="Zwiers L.-H."/>
            <person name="Turgeon B."/>
            <person name="Goodwin S."/>
            <person name="Spatafora J."/>
            <person name="Crous P."/>
            <person name="Grigoriev I."/>
        </authorList>
    </citation>
    <scope>NUCLEOTIDE SEQUENCE</scope>
    <source>
        <strain evidence="12">CBS 133067</strain>
    </source>
</reference>
<dbReference type="InterPro" id="IPR000165">
    <property type="entry name" value="Glucoamylase"/>
</dbReference>
<evidence type="ECO:0000256" key="6">
    <source>
        <dbReference type="ARBA" id="ARBA00023295"/>
    </source>
</evidence>
<dbReference type="AlphaFoldDB" id="A0A9P4IMC3"/>
<comment type="caution">
    <text evidence="12">The sequence shown here is derived from an EMBL/GenBank/DDBJ whole genome shotgun (WGS) entry which is preliminary data.</text>
</comment>
<evidence type="ECO:0000256" key="4">
    <source>
        <dbReference type="ARBA" id="ARBA00022801"/>
    </source>
</evidence>
<comment type="catalytic activity">
    <reaction evidence="1">
        <text>Hydrolysis of terminal (1-&gt;4)-linked alpha-D-glucose residues successively from non-reducing ends of the chains with release of beta-D-glucose.</text>
        <dbReference type="EC" id="3.2.1.3"/>
    </reaction>
</comment>
<dbReference type="EMBL" id="ML978121">
    <property type="protein sequence ID" value="KAF2104180.1"/>
    <property type="molecule type" value="Genomic_DNA"/>
</dbReference>
<dbReference type="OrthoDB" id="6123450at2759"/>
<evidence type="ECO:0000256" key="10">
    <source>
        <dbReference type="SAM" id="SignalP"/>
    </source>
</evidence>
<proteinExistence type="inferred from homology"/>
<evidence type="ECO:0000256" key="5">
    <source>
        <dbReference type="ARBA" id="ARBA00023277"/>
    </source>
</evidence>
<keyword evidence="7" id="KW-0624">Polysaccharide degradation</keyword>
<dbReference type="InterPro" id="IPR046966">
    <property type="entry name" value="Glucoamylase_active_site"/>
</dbReference>
<dbReference type="PROSITE" id="PS00820">
    <property type="entry name" value="GLUCOAMYLASE"/>
    <property type="match status" value="1"/>
</dbReference>
<dbReference type="PANTHER" id="PTHR31616">
    <property type="entry name" value="TREHALASE"/>
    <property type="match status" value="1"/>
</dbReference>
<dbReference type="Gene3D" id="1.50.10.10">
    <property type="match status" value="1"/>
</dbReference>
<sequence length="500" mass="53694">MAWRRQFQQFLLSLNVVLHVSYAQAPTPYATPTGLASDITSYLEASSSSEAGLAKTLMFANIDVDNSANGTVIAAQSYSNPNYAYNWVRDASLTMDVVQSLYAAATSDAARDNYANILFAYAGARTAEQNDPDLQTGLGEPKFNLNNTVFTGPWGRPQNDGPATSATTLMQFATAYMNNGGSQDTVNDQIYQAPVKADLLFVASNWSSPSFDIWEEESSNHFYNRLVSHRALVLGAAFATKMGDDSTSSTLSSAASDVANSLSVFWDADLGIIKYEDGPVLNNKNSYQDIAVILGVIHGYNDDGVFSYSNDQVLSTAYHLAISFLDAYPIAANQHTDSSGASLGIPIGRYPEDIYTGTGTAENGGNPWFLCTAAMAELFYRAASDLQSAGQLTVSNTSLLFWTYFSPGANLSEDTYSSDSDGFKGAIAALQGWGDAFIRLIQYHGGDGGHLSEEYDRNSGVMVGAADLTWSYASVITAAFARAEQSGDDSYVQDLANLGF</sequence>
<dbReference type="PANTHER" id="PTHR31616:SF9">
    <property type="entry name" value="GLUCOAMYLASE, INTRACELLULAR SPORULATION-SPECIFIC"/>
    <property type="match status" value="1"/>
</dbReference>
<keyword evidence="4" id="KW-0378">Hydrolase</keyword>
<evidence type="ECO:0000256" key="7">
    <source>
        <dbReference type="ARBA" id="ARBA00023326"/>
    </source>
</evidence>
<dbReference type="Proteomes" id="UP000799772">
    <property type="component" value="Unassembled WGS sequence"/>
</dbReference>
<dbReference type="EC" id="3.2.1.3" evidence="3"/>
<evidence type="ECO:0000256" key="2">
    <source>
        <dbReference type="ARBA" id="ARBA00006188"/>
    </source>
</evidence>
<dbReference type="GO" id="GO:0000324">
    <property type="term" value="C:fungal-type vacuole"/>
    <property type="evidence" value="ECO:0007669"/>
    <property type="project" value="TreeGrafter"/>
</dbReference>
<dbReference type="InterPro" id="IPR011613">
    <property type="entry name" value="GH15-like"/>
</dbReference>
<feature type="chain" id="PRO_5040309414" description="glucan 1,4-alpha-glucosidase" evidence="10">
    <location>
        <begin position="24"/>
        <end position="500"/>
    </location>
</feature>
<evidence type="ECO:0000256" key="1">
    <source>
        <dbReference type="ARBA" id="ARBA00001863"/>
    </source>
</evidence>
<accession>A0A9P4IMC3</accession>
<dbReference type="GO" id="GO:0004339">
    <property type="term" value="F:glucan 1,4-alpha-glucosidase activity"/>
    <property type="evidence" value="ECO:0007669"/>
    <property type="project" value="UniProtKB-EC"/>
</dbReference>
<comment type="similarity">
    <text evidence="2">Belongs to the glycosyl hydrolase 15 family.</text>
</comment>
<evidence type="ECO:0000313" key="12">
    <source>
        <dbReference type="EMBL" id="KAF2104180.1"/>
    </source>
</evidence>
<protein>
    <recommendedName>
        <fullName evidence="3">glucan 1,4-alpha-glucosidase</fullName>
        <ecNumber evidence="3">3.2.1.3</ecNumber>
    </recommendedName>
    <alternativeName>
        <fullName evidence="9">1,4-alpha-D-glucan glucohydrolase</fullName>
    </alternativeName>
    <alternativeName>
        <fullName evidence="8">Glucan 1,4-alpha-glucosidase</fullName>
    </alternativeName>
</protein>
<evidence type="ECO:0000259" key="11">
    <source>
        <dbReference type="Pfam" id="PF00723"/>
    </source>
</evidence>
<dbReference type="GO" id="GO:0000272">
    <property type="term" value="P:polysaccharide catabolic process"/>
    <property type="evidence" value="ECO:0007669"/>
    <property type="project" value="UniProtKB-KW"/>
</dbReference>
<feature type="domain" description="GH15-like" evidence="11">
    <location>
        <begin position="60"/>
        <end position="479"/>
    </location>
</feature>
<evidence type="ECO:0000313" key="13">
    <source>
        <dbReference type="Proteomes" id="UP000799772"/>
    </source>
</evidence>
<dbReference type="InterPro" id="IPR012341">
    <property type="entry name" value="6hp_glycosidase-like_sf"/>
</dbReference>
<keyword evidence="13" id="KW-1185">Reference proteome</keyword>
<dbReference type="SUPFAM" id="SSF48208">
    <property type="entry name" value="Six-hairpin glycosidases"/>
    <property type="match status" value="1"/>
</dbReference>
<gene>
    <name evidence="12" type="ORF">NA57DRAFT_30202</name>
</gene>
<feature type="signal peptide" evidence="10">
    <location>
        <begin position="1"/>
        <end position="23"/>
    </location>
</feature>
<keyword evidence="10" id="KW-0732">Signal</keyword>
<evidence type="ECO:0000256" key="9">
    <source>
        <dbReference type="ARBA" id="ARBA00033473"/>
    </source>
</evidence>
<name>A0A9P4IMC3_9PEZI</name>
<dbReference type="Pfam" id="PF00723">
    <property type="entry name" value="Glyco_hydro_15"/>
    <property type="match status" value="1"/>
</dbReference>
<keyword evidence="5" id="KW-0119">Carbohydrate metabolism</keyword>
<evidence type="ECO:0000256" key="3">
    <source>
        <dbReference type="ARBA" id="ARBA00012593"/>
    </source>
</evidence>